<dbReference type="Proteomes" id="UP001556709">
    <property type="component" value="Unassembled WGS sequence"/>
</dbReference>
<name>A0ABV3TDG4_9GAMM</name>
<dbReference type="EMBL" id="JBAKFM010000004">
    <property type="protein sequence ID" value="MEX0469662.1"/>
    <property type="molecule type" value="Genomic_DNA"/>
</dbReference>
<dbReference type="InterPro" id="IPR052966">
    <property type="entry name" value="Beta-lactamase_Reg"/>
</dbReference>
<dbReference type="InterPro" id="IPR004485">
    <property type="entry name" value="Cobalamin_biosynth_CobD/CbiB"/>
</dbReference>
<protein>
    <submittedName>
        <fullName evidence="2">Regulatory signaling modulator protein AmpE</fullName>
    </submittedName>
</protein>
<evidence type="ECO:0000256" key="1">
    <source>
        <dbReference type="SAM" id="Phobius"/>
    </source>
</evidence>
<keyword evidence="1" id="KW-0472">Membrane</keyword>
<dbReference type="PANTHER" id="PTHR38684">
    <property type="entry name" value="PROTEIN AMPE"/>
    <property type="match status" value="1"/>
</dbReference>
<feature type="transmembrane region" description="Helical" evidence="1">
    <location>
        <begin position="266"/>
        <end position="286"/>
    </location>
</feature>
<reference evidence="2 3" key="1">
    <citation type="submission" date="2024-02" db="EMBL/GenBank/DDBJ databases">
        <title>New especies of Spiribacter isolated from saline water.</title>
        <authorList>
            <person name="Leon M.J."/>
            <person name="De La Haba R."/>
            <person name="Sanchez-Porro C."/>
            <person name="Ventosa A."/>
        </authorList>
    </citation>
    <scope>NUCLEOTIDE SEQUENCE [LARGE SCALE GENOMIC DNA]</scope>
    <source>
        <strain evidence="3">ag22IC6-390</strain>
    </source>
</reference>
<proteinExistence type="predicted"/>
<sequence length="287" mass="30365">MKLIALLLALVAHSHLPPGGWRSARGFFRYAAWLQGRLLPRGLWNHGGGVALLLLPPLLPLLVLQWGLGEALFGLMGLALGVAALCFAFGGGRTLEAEVAAFTAAWHRGDETEAGLALDALAGRSLEAMPLEAMPEVAARQVVLRGRTRLIAPIFWFVLLGPVGAVGYRLVVMARAFADCQDNTGPGFCQAAGRVLRVLDWVPDRLLALGLALAGHFSAAWQAWEQALGGDAEWRLAETGLAAMNVPPADTPRDLTAEAVSDMHALLRRSLLIGLAVLAVGVLLTAG</sequence>
<dbReference type="Pfam" id="PF03186">
    <property type="entry name" value="CobD_Cbib"/>
    <property type="match status" value="1"/>
</dbReference>
<feature type="transmembrane region" description="Helical" evidence="1">
    <location>
        <begin position="71"/>
        <end position="90"/>
    </location>
</feature>
<keyword evidence="3" id="KW-1185">Reference proteome</keyword>
<comment type="caution">
    <text evidence="2">The sequence shown here is derived from an EMBL/GenBank/DDBJ whole genome shotgun (WGS) entry which is preliminary data.</text>
</comment>
<accession>A0ABV3TDG4</accession>
<feature type="transmembrane region" description="Helical" evidence="1">
    <location>
        <begin position="150"/>
        <end position="171"/>
    </location>
</feature>
<feature type="transmembrane region" description="Helical" evidence="1">
    <location>
        <begin position="43"/>
        <end position="64"/>
    </location>
</feature>
<evidence type="ECO:0000313" key="3">
    <source>
        <dbReference type="Proteomes" id="UP001556709"/>
    </source>
</evidence>
<organism evidence="2 3">
    <name type="scientific">Spiribacter pallidus</name>
    <dbReference type="NCBI Taxonomy" id="1987936"/>
    <lineage>
        <taxon>Bacteria</taxon>
        <taxon>Pseudomonadati</taxon>
        <taxon>Pseudomonadota</taxon>
        <taxon>Gammaproteobacteria</taxon>
        <taxon>Chromatiales</taxon>
        <taxon>Ectothiorhodospiraceae</taxon>
        <taxon>Spiribacter</taxon>
    </lineage>
</organism>
<keyword evidence="1" id="KW-1133">Transmembrane helix</keyword>
<keyword evidence="1" id="KW-0812">Transmembrane</keyword>
<dbReference type="PANTHER" id="PTHR38684:SF1">
    <property type="entry name" value="PROTEIN AMPE"/>
    <property type="match status" value="1"/>
</dbReference>
<dbReference type="RefSeq" id="WP_367959361.1">
    <property type="nucleotide sequence ID" value="NZ_JBAKFK010000004.1"/>
</dbReference>
<gene>
    <name evidence="2" type="primary">ampE</name>
    <name evidence="2" type="ORF">V6X73_07980</name>
</gene>
<evidence type="ECO:0000313" key="2">
    <source>
        <dbReference type="EMBL" id="MEX0469662.1"/>
    </source>
</evidence>